<accession>A0A8T9CDF1</accession>
<feature type="transmembrane region" description="Helical" evidence="7">
    <location>
        <begin position="425"/>
        <end position="448"/>
    </location>
</feature>
<reference evidence="9 10" key="1">
    <citation type="submission" date="2018-05" db="EMBL/GenBank/DDBJ databases">
        <title>Genome sequencing and assembly of the regulated plant pathogen Lachnellula willkommii and related sister species for the development of diagnostic species identification markers.</title>
        <authorList>
            <person name="Giroux E."/>
            <person name="Bilodeau G."/>
        </authorList>
    </citation>
    <scope>NUCLEOTIDE SEQUENCE [LARGE SCALE GENOMIC DNA]</scope>
    <source>
        <strain evidence="9 10">CBS 268.59</strain>
    </source>
</reference>
<organism evidence="9 10">
    <name type="scientific">Lachnellula suecica</name>
    <dbReference type="NCBI Taxonomy" id="602035"/>
    <lineage>
        <taxon>Eukaryota</taxon>
        <taxon>Fungi</taxon>
        <taxon>Dikarya</taxon>
        <taxon>Ascomycota</taxon>
        <taxon>Pezizomycotina</taxon>
        <taxon>Leotiomycetes</taxon>
        <taxon>Helotiales</taxon>
        <taxon>Lachnaceae</taxon>
        <taxon>Lachnellula</taxon>
    </lineage>
</organism>
<comment type="similarity">
    <text evidence="2">Belongs to the major facilitator superfamily.</text>
</comment>
<keyword evidence="3 7" id="KW-0812">Transmembrane</keyword>
<evidence type="ECO:0000256" key="3">
    <source>
        <dbReference type="ARBA" id="ARBA00022692"/>
    </source>
</evidence>
<dbReference type="AlphaFoldDB" id="A0A8T9CDF1"/>
<dbReference type="OrthoDB" id="3936150at2759"/>
<feature type="transmembrane region" description="Helical" evidence="7">
    <location>
        <begin position="281"/>
        <end position="305"/>
    </location>
</feature>
<keyword evidence="5 7" id="KW-0472">Membrane</keyword>
<gene>
    <name evidence="9" type="ORF">LSUE1_G003368</name>
</gene>
<dbReference type="Gene3D" id="1.20.1250.20">
    <property type="entry name" value="MFS general substrate transporter like domains"/>
    <property type="match status" value="1"/>
</dbReference>
<keyword evidence="10" id="KW-1185">Reference proteome</keyword>
<evidence type="ECO:0000256" key="1">
    <source>
        <dbReference type="ARBA" id="ARBA00004141"/>
    </source>
</evidence>
<evidence type="ECO:0000259" key="8">
    <source>
        <dbReference type="PROSITE" id="PS50850"/>
    </source>
</evidence>
<comment type="caution">
    <text evidence="9">The sequence shown here is derived from an EMBL/GenBank/DDBJ whole genome shotgun (WGS) entry which is preliminary data.</text>
</comment>
<feature type="compositionally biased region" description="Basic and acidic residues" evidence="6">
    <location>
        <begin position="18"/>
        <end position="28"/>
    </location>
</feature>
<proteinExistence type="inferred from homology"/>
<dbReference type="PANTHER" id="PTHR23502:SF24">
    <property type="entry name" value="TRANSPORTER, PUTATIVE-RELATED"/>
    <property type="match status" value="1"/>
</dbReference>
<feature type="transmembrane region" description="Helical" evidence="7">
    <location>
        <begin position="460"/>
        <end position="480"/>
    </location>
</feature>
<evidence type="ECO:0000256" key="7">
    <source>
        <dbReference type="SAM" id="Phobius"/>
    </source>
</evidence>
<dbReference type="InterPro" id="IPR020846">
    <property type="entry name" value="MFS_dom"/>
</dbReference>
<feature type="transmembrane region" description="Helical" evidence="7">
    <location>
        <begin position="184"/>
        <end position="205"/>
    </location>
</feature>
<feature type="transmembrane region" description="Helical" evidence="7">
    <location>
        <begin position="392"/>
        <end position="413"/>
    </location>
</feature>
<dbReference type="SUPFAM" id="SSF103473">
    <property type="entry name" value="MFS general substrate transporter"/>
    <property type="match status" value="1"/>
</dbReference>
<dbReference type="EMBL" id="QGMK01000427">
    <property type="protein sequence ID" value="TVY81754.1"/>
    <property type="molecule type" value="Genomic_DNA"/>
</dbReference>
<dbReference type="FunFam" id="1.20.1250.20:FF:000082">
    <property type="entry name" value="MFS multidrug transporter, putative"/>
    <property type="match status" value="1"/>
</dbReference>
<feature type="transmembrane region" description="Helical" evidence="7">
    <location>
        <begin position="49"/>
        <end position="67"/>
    </location>
</feature>
<dbReference type="InterPro" id="IPR011701">
    <property type="entry name" value="MFS"/>
</dbReference>
<evidence type="ECO:0000256" key="2">
    <source>
        <dbReference type="ARBA" id="ARBA00008335"/>
    </source>
</evidence>
<protein>
    <submittedName>
        <fullName evidence="9">Putative transporter</fullName>
    </submittedName>
</protein>
<dbReference type="GO" id="GO:0022857">
    <property type="term" value="F:transmembrane transporter activity"/>
    <property type="evidence" value="ECO:0007669"/>
    <property type="project" value="InterPro"/>
</dbReference>
<feature type="transmembrane region" description="Helical" evidence="7">
    <location>
        <begin position="317"/>
        <end position="345"/>
    </location>
</feature>
<dbReference type="PANTHER" id="PTHR23502">
    <property type="entry name" value="MAJOR FACILITATOR SUPERFAMILY"/>
    <property type="match status" value="1"/>
</dbReference>
<dbReference type="GO" id="GO:0005886">
    <property type="term" value="C:plasma membrane"/>
    <property type="evidence" value="ECO:0007669"/>
    <property type="project" value="TreeGrafter"/>
</dbReference>
<feature type="transmembrane region" description="Helical" evidence="7">
    <location>
        <begin position="366"/>
        <end position="386"/>
    </location>
</feature>
<feature type="compositionally biased region" description="Basic and acidic residues" evidence="6">
    <location>
        <begin position="1"/>
        <end position="11"/>
    </location>
</feature>
<feature type="region of interest" description="Disordered" evidence="6">
    <location>
        <begin position="1"/>
        <end position="39"/>
    </location>
</feature>
<evidence type="ECO:0000256" key="6">
    <source>
        <dbReference type="SAM" id="MobiDB-lite"/>
    </source>
</evidence>
<evidence type="ECO:0000256" key="4">
    <source>
        <dbReference type="ARBA" id="ARBA00022989"/>
    </source>
</evidence>
<dbReference type="Pfam" id="PF07690">
    <property type="entry name" value="MFS_1"/>
    <property type="match status" value="1"/>
</dbReference>
<feature type="transmembrane region" description="Helical" evidence="7">
    <location>
        <begin position="141"/>
        <end position="163"/>
    </location>
</feature>
<dbReference type="Proteomes" id="UP000469558">
    <property type="component" value="Unassembled WGS sequence"/>
</dbReference>
<evidence type="ECO:0000313" key="10">
    <source>
        <dbReference type="Proteomes" id="UP000469558"/>
    </source>
</evidence>
<feature type="domain" description="Major facilitator superfamily (MFS) profile" evidence="8">
    <location>
        <begin position="51"/>
        <end position="484"/>
    </location>
</feature>
<evidence type="ECO:0000313" key="9">
    <source>
        <dbReference type="EMBL" id="TVY81754.1"/>
    </source>
</evidence>
<feature type="transmembrane region" description="Helical" evidence="7">
    <location>
        <begin position="87"/>
        <end position="105"/>
    </location>
</feature>
<dbReference type="CDD" id="cd17323">
    <property type="entry name" value="MFS_Tpo1_MDR_like"/>
    <property type="match status" value="1"/>
</dbReference>
<sequence length="512" mass="57661">MEDLRPKKEDSDPSTQIPHDEFADKDQNLVEFSPSDPADPRNWPAWRKWSVLIALTIANFSVIWNASGYTTVQTAFASDFQTSDEVAVLPLTLYILGLAIGCMILAPLSEYYGRTPVYLVSFLCTALFLMATALVEDVAGFMILRFIEGLCCSGPVGLIVRVANIGGSIADMWDHHHTGLPLSIYSLTSAGGSSTGYFVFSFIAQTHGLRAVFWAMMGFTGGYFLLLCVFLKETRHSVLLRRRMNKLRKETGNDKLYVPEEMQKQNIKQLFRLSLARPFHLLFTEPVIIFCAAYNGYLFGLTFLFNGAFNLVFGEMGYGFSTIGVGLSNLGVVVGVIFGPITHVWQERYYLKKVETTGGKNIPEARVQLSMIAAVVFPASLFWFAWTTYTSVHWIVPIIASAFYGWSFYTLILMTFMYVEDTYKIYAASALAGVCFVRNIVGGVFPLFGTQMFENLGYRWAGSLLGFLALLLMPIPFVLARYGRRLRKRSPWAREHMDDLEDDERETVHERV</sequence>
<keyword evidence="4 7" id="KW-1133">Transmembrane helix</keyword>
<name>A0A8T9CDF1_9HELO</name>
<comment type="subcellular location">
    <subcellularLocation>
        <location evidence="1">Membrane</location>
        <topology evidence="1">Multi-pass membrane protein</topology>
    </subcellularLocation>
</comment>
<dbReference type="PROSITE" id="PS50850">
    <property type="entry name" value="MFS"/>
    <property type="match status" value="1"/>
</dbReference>
<dbReference type="InterPro" id="IPR036259">
    <property type="entry name" value="MFS_trans_sf"/>
</dbReference>
<evidence type="ECO:0000256" key="5">
    <source>
        <dbReference type="ARBA" id="ARBA00023136"/>
    </source>
</evidence>
<feature type="transmembrane region" description="Helical" evidence="7">
    <location>
        <begin position="117"/>
        <end position="135"/>
    </location>
</feature>
<feature type="transmembrane region" description="Helical" evidence="7">
    <location>
        <begin position="211"/>
        <end position="231"/>
    </location>
</feature>